<organism evidence="2 3">
    <name type="scientific">Nannocystis pusilla</name>
    <dbReference type="NCBI Taxonomy" id="889268"/>
    <lineage>
        <taxon>Bacteria</taxon>
        <taxon>Pseudomonadati</taxon>
        <taxon>Myxococcota</taxon>
        <taxon>Polyangia</taxon>
        <taxon>Nannocystales</taxon>
        <taxon>Nannocystaceae</taxon>
        <taxon>Nannocystis</taxon>
    </lineage>
</organism>
<accession>A0A9X3J4B1</accession>
<feature type="compositionally biased region" description="Low complexity" evidence="1">
    <location>
        <begin position="99"/>
        <end position="134"/>
    </location>
</feature>
<dbReference type="PROSITE" id="PS51257">
    <property type="entry name" value="PROKAR_LIPOPROTEIN"/>
    <property type="match status" value="1"/>
</dbReference>
<sequence length="251" mass="24889">MSRHSWVLAFVLIGCGDPDEATHGGPCATTGATGAPSTSAPASGGGDDSEDSEGPIDSTTDAAGTTSSGTTSTGGDTSSGGADDPEGATESEDSEAGDTSASGETTEASSTGDASTGTTDAPGETTEASSTGDTGDTGGTTGDGQAGPSFAVDVWPLLDDSCGCHQDKNGAGKLHLTSKDAYDNLVGVASDQLPSMRLVEPGDASQSYLWHKMDNTHKSVGGEGKKMPPGGLLGQSEREIVQQWIDQGAQP</sequence>
<feature type="compositionally biased region" description="Acidic residues" evidence="1">
    <location>
        <begin position="83"/>
        <end position="96"/>
    </location>
</feature>
<dbReference type="Proteomes" id="UP001150924">
    <property type="component" value="Unassembled WGS sequence"/>
</dbReference>
<gene>
    <name evidence="2" type="ORF">OV079_50840</name>
</gene>
<feature type="compositionally biased region" description="Low complexity" evidence="1">
    <location>
        <begin position="24"/>
        <end position="42"/>
    </location>
</feature>
<protein>
    <recommendedName>
        <fullName evidence="4">Cytochrome C Planctomycete-type domain-containing protein</fullName>
    </recommendedName>
</protein>
<evidence type="ECO:0000256" key="1">
    <source>
        <dbReference type="SAM" id="MobiDB-lite"/>
    </source>
</evidence>
<proteinExistence type="predicted"/>
<evidence type="ECO:0008006" key="4">
    <source>
        <dbReference type="Google" id="ProtNLM"/>
    </source>
</evidence>
<dbReference type="RefSeq" id="WP_267777789.1">
    <property type="nucleotide sequence ID" value="NZ_JAPNKE010000002.1"/>
</dbReference>
<feature type="compositionally biased region" description="Low complexity" evidence="1">
    <location>
        <begin position="55"/>
        <end position="82"/>
    </location>
</feature>
<feature type="region of interest" description="Disordered" evidence="1">
    <location>
        <begin position="16"/>
        <end position="152"/>
    </location>
</feature>
<keyword evidence="3" id="KW-1185">Reference proteome</keyword>
<evidence type="ECO:0000313" key="2">
    <source>
        <dbReference type="EMBL" id="MCY1013694.1"/>
    </source>
</evidence>
<comment type="caution">
    <text evidence="2">The sequence shown here is derived from an EMBL/GenBank/DDBJ whole genome shotgun (WGS) entry which is preliminary data.</text>
</comment>
<feature type="region of interest" description="Disordered" evidence="1">
    <location>
        <begin position="215"/>
        <end position="235"/>
    </location>
</feature>
<feature type="compositionally biased region" description="Gly residues" evidence="1">
    <location>
        <begin position="135"/>
        <end position="145"/>
    </location>
</feature>
<name>A0A9X3J4B1_9BACT</name>
<reference evidence="2" key="1">
    <citation type="submission" date="2022-11" db="EMBL/GenBank/DDBJ databases">
        <title>Minimal conservation of predation-associated metabolite biosynthetic gene clusters underscores biosynthetic potential of Myxococcota including descriptions for ten novel species: Archangium lansinium sp. nov., Myxococcus landrumus sp. nov., Nannocystis bai.</title>
        <authorList>
            <person name="Ahearne A."/>
            <person name="Stevens C."/>
            <person name="Phillips K."/>
        </authorList>
    </citation>
    <scope>NUCLEOTIDE SEQUENCE</scope>
    <source>
        <strain evidence="2">Na p29</strain>
    </source>
</reference>
<dbReference type="AlphaFoldDB" id="A0A9X3J4B1"/>
<evidence type="ECO:0000313" key="3">
    <source>
        <dbReference type="Proteomes" id="UP001150924"/>
    </source>
</evidence>
<dbReference type="EMBL" id="JAPNKE010000002">
    <property type="protein sequence ID" value="MCY1013694.1"/>
    <property type="molecule type" value="Genomic_DNA"/>
</dbReference>